<organism evidence="2 3">
    <name type="scientific">Candidatus Bilophila faecipullorum</name>
    <dbReference type="NCBI Taxonomy" id="2838482"/>
    <lineage>
        <taxon>Bacteria</taxon>
        <taxon>Pseudomonadati</taxon>
        <taxon>Thermodesulfobacteriota</taxon>
        <taxon>Desulfovibrionia</taxon>
        <taxon>Desulfovibrionales</taxon>
        <taxon>Desulfovibrionaceae</taxon>
        <taxon>Bilophila</taxon>
    </lineage>
</organism>
<protein>
    <submittedName>
        <fullName evidence="2">EF2563 family selenium-dependent molybdenum hydroxylase system protein</fullName>
    </submittedName>
</protein>
<dbReference type="Pfam" id="PF00364">
    <property type="entry name" value="Biotin_lipoyl"/>
    <property type="match status" value="1"/>
</dbReference>
<evidence type="ECO:0000313" key="2">
    <source>
        <dbReference type="EMBL" id="HIW77894.1"/>
    </source>
</evidence>
<dbReference type="InterPro" id="IPR000089">
    <property type="entry name" value="Biotin_lipoyl"/>
</dbReference>
<evidence type="ECO:0000313" key="3">
    <source>
        <dbReference type="Proteomes" id="UP000824264"/>
    </source>
</evidence>
<evidence type="ECO:0000259" key="1">
    <source>
        <dbReference type="Pfam" id="PF00364"/>
    </source>
</evidence>
<accession>A0A9D1U7T6</accession>
<reference evidence="2" key="1">
    <citation type="journal article" date="2021" name="PeerJ">
        <title>Extensive microbial diversity within the chicken gut microbiome revealed by metagenomics and culture.</title>
        <authorList>
            <person name="Gilroy R."/>
            <person name="Ravi A."/>
            <person name="Getino M."/>
            <person name="Pursley I."/>
            <person name="Horton D.L."/>
            <person name="Alikhan N.F."/>
            <person name="Baker D."/>
            <person name="Gharbi K."/>
            <person name="Hall N."/>
            <person name="Watson M."/>
            <person name="Adriaenssens E.M."/>
            <person name="Foster-Nyarko E."/>
            <person name="Jarju S."/>
            <person name="Secka A."/>
            <person name="Antonio M."/>
            <person name="Oren A."/>
            <person name="Chaudhuri R.R."/>
            <person name="La Ragione R."/>
            <person name="Hildebrand F."/>
            <person name="Pallen M.J."/>
        </authorList>
    </citation>
    <scope>NUCLEOTIDE SEQUENCE</scope>
    <source>
        <strain evidence="2">ChiSxjej5B17-1746</strain>
    </source>
</reference>
<gene>
    <name evidence="2" type="ORF">H9874_01945</name>
</gene>
<sequence length="291" mass="30777">MYQYQRFAILLRGGGDIATGIALRLYRSGFRRLIILETARPLAVRRRVAFSEAVYEGLCTVEGISAALAATPDEIAPLWDAGCIPVLVDPDGVSIPHLRPEVIIEATLAKRNVGVRITDAPLVIGVGPGFTVGKDVHRIVETNRGHDLGRVLYSGSAEADTGIPGDIAGMTTERVLRAPQAGLFLTSHDIGDHVKAGDLIATVEADGHSAEVRTVIGGVIRGLLRSGTPVADRVKVGDVDPRDNTACHHVSDKAFAIGGGVLEAILGRFNRPCLIRKGVLHCPVDKAALSG</sequence>
<proteinExistence type="predicted"/>
<dbReference type="NCBIfam" id="TIGR03309">
    <property type="entry name" value="matur_yqeB"/>
    <property type="match status" value="1"/>
</dbReference>
<dbReference type="Proteomes" id="UP000824264">
    <property type="component" value="Unassembled WGS sequence"/>
</dbReference>
<dbReference type="SUPFAM" id="SSF51230">
    <property type="entry name" value="Single hybrid motif"/>
    <property type="match status" value="1"/>
</dbReference>
<dbReference type="EMBL" id="DXGI01000074">
    <property type="protein sequence ID" value="HIW77894.1"/>
    <property type="molecule type" value="Genomic_DNA"/>
</dbReference>
<comment type="caution">
    <text evidence="2">The sequence shown here is derived from an EMBL/GenBank/DDBJ whole genome shotgun (WGS) entry which is preliminary data.</text>
</comment>
<dbReference type="InterPro" id="IPR017695">
    <property type="entry name" value="Se-dep_Mo_hydrolase_YqeB"/>
</dbReference>
<reference evidence="2" key="2">
    <citation type="submission" date="2021-04" db="EMBL/GenBank/DDBJ databases">
        <authorList>
            <person name="Gilroy R."/>
        </authorList>
    </citation>
    <scope>NUCLEOTIDE SEQUENCE</scope>
    <source>
        <strain evidence="2">ChiSxjej5B17-1746</strain>
    </source>
</reference>
<feature type="domain" description="Lipoyl-binding" evidence="1">
    <location>
        <begin position="176"/>
        <end position="230"/>
    </location>
</feature>
<dbReference type="AlphaFoldDB" id="A0A9D1U7T6"/>
<dbReference type="Gene3D" id="3.40.630.10">
    <property type="entry name" value="Zn peptidases"/>
    <property type="match status" value="1"/>
</dbReference>
<name>A0A9D1U7T6_9BACT</name>
<dbReference type="InterPro" id="IPR011053">
    <property type="entry name" value="Single_hybrid_motif"/>
</dbReference>